<dbReference type="Proteomes" id="UP000247832">
    <property type="component" value="Unassembled WGS sequence"/>
</dbReference>
<sequence length="127" mass="14171">MSIWPTPMMSADKTLNELPVDERSLQRWQESLAALERDADAALGLPAAMATLHENTLHEKTRVDTWEPPVELGPLPQIFVERARALASLQQRAAARLAAARADVEHELAELTRPRRQVQPVYVDVTG</sequence>
<accession>A0A2V5L5Q5</accession>
<protein>
    <submittedName>
        <fullName evidence="1">Uncharacterized protein</fullName>
    </submittedName>
</protein>
<name>A0A2V5L5Q5_9MICC</name>
<organism evidence="1 2">
    <name type="scientific">Arthrobacter livingstonensis</name>
    <dbReference type="NCBI Taxonomy" id="670078"/>
    <lineage>
        <taxon>Bacteria</taxon>
        <taxon>Bacillati</taxon>
        <taxon>Actinomycetota</taxon>
        <taxon>Actinomycetes</taxon>
        <taxon>Micrococcales</taxon>
        <taxon>Micrococcaceae</taxon>
        <taxon>Arthrobacter</taxon>
    </lineage>
</organism>
<proteinExistence type="predicted"/>
<dbReference type="OrthoDB" id="9873606at2"/>
<dbReference type="EMBL" id="QJVD01000012">
    <property type="protein sequence ID" value="PYI66851.1"/>
    <property type="molecule type" value="Genomic_DNA"/>
</dbReference>
<reference evidence="1 2" key="1">
    <citation type="submission" date="2018-05" db="EMBL/GenBank/DDBJ databases">
        <title>Genetic diversity of glacier-inhabiting Cryobacterium bacteria in China and description of Cryobacterium mengkeensis sp. nov. and Arthrobacter glacialis sp. nov.</title>
        <authorList>
            <person name="Liu Q."/>
            <person name="Xin Y.-H."/>
        </authorList>
    </citation>
    <scope>NUCLEOTIDE SEQUENCE [LARGE SCALE GENOMIC DNA]</scope>
    <source>
        <strain evidence="1 2">LI2</strain>
    </source>
</reference>
<evidence type="ECO:0000313" key="2">
    <source>
        <dbReference type="Proteomes" id="UP000247832"/>
    </source>
</evidence>
<gene>
    <name evidence="1" type="ORF">CVV68_12190</name>
</gene>
<evidence type="ECO:0000313" key="1">
    <source>
        <dbReference type="EMBL" id="PYI66851.1"/>
    </source>
</evidence>
<dbReference type="RefSeq" id="WP_110501282.1">
    <property type="nucleotide sequence ID" value="NZ_QJVD01000012.1"/>
</dbReference>
<keyword evidence="2" id="KW-1185">Reference proteome</keyword>
<dbReference type="AlphaFoldDB" id="A0A2V5L5Q5"/>
<comment type="caution">
    <text evidence="1">The sequence shown here is derived from an EMBL/GenBank/DDBJ whole genome shotgun (WGS) entry which is preliminary data.</text>
</comment>